<evidence type="ECO:0000313" key="3">
    <source>
        <dbReference type="Proteomes" id="UP001159364"/>
    </source>
</evidence>
<name>A0AAV8TT57_9ROSI</name>
<protein>
    <submittedName>
        <fullName evidence="2">Uncharacterized protein</fullName>
    </submittedName>
</protein>
<dbReference type="Proteomes" id="UP001159364">
    <property type="component" value="Linkage Group LG04"/>
</dbReference>
<reference evidence="2 3" key="1">
    <citation type="submission" date="2021-09" db="EMBL/GenBank/DDBJ databases">
        <title>Genomic insights and catalytic innovation underlie evolution of tropane alkaloids biosynthesis.</title>
        <authorList>
            <person name="Wang Y.-J."/>
            <person name="Tian T."/>
            <person name="Huang J.-P."/>
            <person name="Huang S.-X."/>
        </authorList>
    </citation>
    <scope>NUCLEOTIDE SEQUENCE [LARGE SCALE GENOMIC DNA]</scope>
    <source>
        <strain evidence="2">KIB-2018</strain>
        <tissue evidence="2">Leaf</tissue>
    </source>
</reference>
<comment type="caution">
    <text evidence="2">The sequence shown here is derived from an EMBL/GenBank/DDBJ whole genome shotgun (WGS) entry which is preliminary data.</text>
</comment>
<evidence type="ECO:0000313" key="2">
    <source>
        <dbReference type="EMBL" id="KAJ8768948.1"/>
    </source>
</evidence>
<feature type="compositionally biased region" description="Basic residues" evidence="1">
    <location>
        <begin position="131"/>
        <end position="140"/>
    </location>
</feature>
<feature type="region of interest" description="Disordered" evidence="1">
    <location>
        <begin position="187"/>
        <end position="212"/>
    </location>
</feature>
<feature type="region of interest" description="Disordered" evidence="1">
    <location>
        <begin position="1"/>
        <end position="64"/>
    </location>
</feature>
<feature type="region of interest" description="Disordered" evidence="1">
    <location>
        <begin position="111"/>
        <end position="146"/>
    </location>
</feature>
<proteinExistence type="predicted"/>
<dbReference type="AlphaFoldDB" id="A0AAV8TT57"/>
<gene>
    <name evidence="2" type="ORF">K2173_023943</name>
</gene>
<feature type="compositionally biased region" description="Polar residues" evidence="1">
    <location>
        <begin position="21"/>
        <end position="37"/>
    </location>
</feature>
<evidence type="ECO:0000256" key="1">
    <source>
        <dbReference type="SAM" id="MobiDB-lite"/>
    </source>
</evidence>
<keyword evidence="3" id="KW-1185">Reference proteome</keyword>
<accession>A0AAV8TT57</accession>
<dbReference type="EMBL" id="JAIWQS010000004">
    <property type="protein sequence ID" value="KAJ8768948.1"/>
    <property type="molecule type" value="Genomic_DNA"/>
</dbReference>
<organism evidence="2 3">
    <name type="scientific">Erythroxylum novogranatense</name>
    <dbReference type="NCBI Taxonomy" id="1862640"/>
    <lineage>
        <taxon>Eukaryota</taxon>
        <taxon>Viridiplantae</taxon>
        <taxon>Streptophyta</taxon>
        <taxon>Embryophyta</taxon>
        <taxon>Tracheophyta</taxon>
        <taxon>Spermatophyta</taxon>
        <taxon>Magnoliopsida</taxon>
        <taxon>eudicotyledons</taxon>
        <taxon>Gunneridae</taxon>
        <taxon>Pentapetalae</taxon>
        <taxon>rosids</taxon>
        <taxon>fabids</taxon>
        <taxon>Malpighiales</taxon>
        <taxon>Erythroxylaceae</taxon>
        <taxon>Erythroxylum</taxon>
    </lineage>
</organism>
<sequence length="212" mass="22256">MPARTVGVVGLEQGGTLEASGGQQAPATSNGYGSWTHVQRRRNKSVNGQGQAREPTEQAGKSAGGSRYAVLFNEATVAEATAPSLGNHTEDNPFGLGQRINMFSFKGTGCAPTQSGASKTADRPRSAIRGAKGKRVRPKCHNPTPTASERHLVVTIPTHSEMICAPQLLEDQVQVIVGEPQGMEGVEDPGAVPDIHTHSNTEPPDITMALEG</sequence>